<accession>A0A4Y9XTK5</accession>
<gene>
    <name evidence="1" type="ORF">EVG20_g10044</name>
</gene>
<protein>
    <submittedName>
        <fullName evidence="1">Uncharacterized protein</fullName>
    </submittedName>
</protein>
<dbReference type="EMBL" id="SEOQ01001131">
    <property type="protein sequence ID" value="TFY53594.1"/>
    <property type="molecule type" value="Genomic_DNA"/>
</dbReference>
<dbReference type="Proteomes" id="UP000298327">
    <property type="component" value="Unassembled WGS sequence"/>
</dbReference>
<evidence type="ECO:0000313" key="1">
    <source>
        <dbReference type="EMBL" id="TFY53594.1"/>
    </source>
</evidence>
<dbReference type="AlphaFoldDB" id="A0A4Y9XTK5"/>
<comment type="caution">
    <text evidence="1">The sequence shown here is derived from an EMBL/GenBank/DDBJ whole genome shotgun (WGS) entry which is preliminary data.</text>
</comment>
<organism evidence="1 2">
    <name type="scientific">Dentipellis fragilis</name>
    <dbReference type="NCBI Taxonomy" id="205917"/>
    <lineage>
        <taxon>Eukaryota</taxon>
        <taxon>Fungi</taxon>
        <taxon>Dikarya</taxon>
        <taxon>Basidiomycota</taxon>
        <taxon>Agaricomycotina</taxon>
        <taxon>Agaricomycetes</taxon>
        <taxon>Russulales</taxon>
        <taxon>Hericiaceae</taxon>
        <taxon>Dentipellis</taxon>
    </lineage>
</organism>
<sequence>MPTHHCFAHKPTHNHLLRVPAHLPASLTNLPPPLMHITVSRHMRILVPYAHPASVLWPAGAALPLAPRAPYLTTHRAPASPHVRRALHQALTRALQPCPVPSRTRTLTAGLPLAPLLIGHPRPVITLACPPLAGWPRPMRAPHLHHQCGTEKERREERTQAGGEQPLLRATLHRAFHRKPPVVPPHPLATPSPVPPCHPLMCMSIPAGLCITQLLPLPSCATFAHAPNAQQPLVRMPTRGHIPSSAQPWRLRLSRATPHDVISCVHVHARLPPPSLSRAFSLPSLSCASPPDRRLSRALAYPAPLAPKSTRHHLARAAAAISRTHAPTPSPVHVFPPSGPCRIPSCMHSRLPPFPASTLRLPPSFVHKPTTFSHMHTNLHPSVPLHPLLHPPAHCHLLHVLA</sequence>
<keyword evidence="2" id="KW-1185">Reference proteome</keyword>
<name>A0A4Y9XTK5_9AGAM</name>
<evidence type="ECO:0000313" key="2">
    <source>
        <dbReference type="Proteomes" id="UP000298327"/>
    </source>
</evidence>
<reference evidence="1 2" key="1">
    <citation type="submission" date="2019-02" db="EMBL/GenBank/DDBJ databases">
        <title>Genome sequencing of the rare red list fungi Dentipellis fragilis.</title>
        <authorList>
            <person name="Buettner E."/>
            <person name="Kellner H."/>
        </authorList>
    </citation>
    <scope>NUCLEOTIDE SEQUENCE [LARGE SCALE GENOMIC DNA]</scope>
    <source>
        <strain evidence="1 2">DSM 105465</strain>
    </source>
</reference>
<proteinExistence type="predicted"/>